<reference evidence="1 2" key="1">
    <citation type="journal article" date="2015" name="Nature">
        <title>rRNA introns, odd ribosomes, and small enigmatic genomes across a large radiation of phyla.</title>
        <authorList>
            <person name="Brown C.T."/>
            <person name="Hug L.A."/>
            <person name="Thomas B.C."/>
            <person name="Sharon I."/>
            <person name="Castelle C.J."/>
            <person name="Singh A."/>
            <person name="Wilkins M.J."/>
            <person name="Williams K.H."/>
            <person name="Banfield J.F."/>
        </authorList>
    </citation>
    <scope>NUCLEOTIDE SEQUENCE [LARGE SCALE GENOMIC DNA]</scope>
</reference>
<dbReference type="Proteomes" id="UP000034676">
    <property type="component" value="Unassembled WGS sequence"/>
</dbReference>
<sequence length="325" mass="37778">MIKIAVILPTKDWDYLANTVLDGLFQMKKEGKVEFFLSSDSFARLPIHDLILSQDDFIRYGRDESDLIFLAWGKNKTDSELAEKIDCWGKTVFIDGSEPGRDGRYDFNIQRDILSGRHKGRGSVNFDLLSRCPLYFRREKPYLSGIIPLPYGIESSYLKYLNSSVKKDIDFACIFGQEEFPVLRKHARELLEEYCRKEGFICVTERTSSEDEFYQILARSKVGISIGGGGYDTARFWEILANNCFLLTETIDIFNSDDRSLNYERIYEFKNLHDYWYQLEKLGKFLRTDYNQHNLEKEYGEIILKHSSKARATTILDAARGKSLI</sequence>
<dbReference type="AlphaFoldDB" id="A0A0G0X446"/>
<name>A0A0G0X446_9BACT</name>
<gene>
    <name evidence="1" type="ORF">UU42_C0011G0006</name>
</gene>
<protein>
    <submittedName>
        <fullName evidence="1">Uncharacterized protein</fullName>
    </submittedName>
</protein>
<comment type="caution">
    <text evidence="1">The sequence shown here is derived from an EMBL/GenBank/DDBJ whole genome shotgun (WGS) entry which is preliminary data.</text>
</comment>
<organism evidence="1 2">
    <name type="scientific">Candidatus Woesebacteria bacterium GW2011_GWA1_41_13b</name>
    <dbReference type="NCBI Taxonomy" id="1618555"/>
    <lineage>
        <taxon>Bacteria</taxon>
        <taxon>Candidatus Woeseibacteriota</taxon>
    </lineage>
</organism>
<accession>A0A0G0X446</accession>
<dbReference type="EMBL" id="LCAO01000011">
    <property type="protein sequence ID" value="KKR91460.1"/>
    <property type="molecule type" value="Genomic_DNA"/>
</dbReference>
<proteinExistence type="predicted"/>
<evidence type="ECO:0000313" key="1">
    <source>
        <dbReference type="EMBL" id="KKR91460.1"/>
    </source>
</evidence>
<evidence type="ECO:0000313" key="2">
    <source>
        <dbReference type="Proteomes" id="UP000034676"/>
    </source>
</evidence>